<dbReference type="SUPFAM" id="SSF52283">
    <property type="entry name" value="Formate/glycerate dehydrogenase catalytic domain-like"/>
    <property type="match status" value="1"/>
</dbReference>
<evidence type="ECO:0000256" key="4">
    <source>
        <dbReference type="RuleBase" id="RU003719"/>
    </source>
</evidence>
<name>A0A4Q7NXC7_9FIRM</name>
<dbReference type="Proteomes" id="UP000292927">
    <property type="component" value="Unassembled WGS sequence"/>
</dbReference>
<dbReference type="InterPro" id="IPR006140">
    <property type="entry name" value="D-isomer_DH_NAD-bd"/>
</dbReference>
<evidence type="ECO:0000256" key="3">
    <source>
        <dbReference type="ARBA" id="ARBA00023027"/>
    </source>
</evidence>
<protein>
    <submittedName>
        <fullName evidence="7">D-lactate dehydrogenase</fullName>
    </submittedName>
</protein>
<dbReference type="InterPro" id="IPR058205">
    <property type="entry name" value="D-LDH-like"/>
</dbReference>
<dbReference type="InterPro" id="IPR029753">
    <property type="entry name" value="D-isomer_DH_CS"/>
</dbReference>
<keyword evidence="8" id="KW-1185">Reference proteome</keyword>
<dbReference type="PANTHER" id="PTHR43026:SF1">
    <property type="entry name" value="2-HYDROXYACID DEHYDROGENASE HOMOLOG 1-RELATED"/>
    <property type="match status" value="1"/>
</dbReference>
<dbReference type="AlphaFoldDB" id="A0A4Q7NXC7"/>
<dbReference type="RefSeq" id="WP_130436384.1">
    <property type="nucleotide sequence ID" value="NZ_SGXF01000010.1"/>
</dbReference>
<dbReference type="SUPFAM" id="SSF51735">
    <property type="entry name" value="NAD(P)-binding Rossmann-fold domains"/>
    <property type="match status" value="1"/>
</dbReference>
<dbReference type="PROSITE" id="PS00065">
    <property type="entry name" value="D_2_HYDROXYACID_DH_1"/>
    <property type="match status" value="1"/>
</dbReference>
<dbReference type="OrthoDB" id="9805416at2"/>
<evidence type="ECO:0000259" key="6">
    <source>
        <dbReference type="Pfam" id="PF02826"/>
    </source>
</evidence>
<dbReference type="InterPro" id="IPR029752">
    <property type="entry name" value="D-isomer_DH_CS1"/>
</dbReference>
<sequence>MKIAVYDVMDFEYPILARIKEEGKAELILTEKRLDKESMDFAAGCDGVTILGPSVMDRGLLEELKNRGISYLSTRTIGFDHIDVQAAKELGIHVSNASYEPYNVADFTVMLMLMLLRKTKVSICRALVNDFSLGGMQGREMRNMTVGVVGTGKIGSHVVRNLTGFGCRLLACDKYPSQAVAEDAEYVSLEKIYQECDIITLHTPLTDENYHMIDKEAISKMKDGVILINTARGALIDTEDLISALESGKVGGAGIDTLEEEKGIVHHDIGTDVVEERSLFYLKQFPNVVFTQHYAFFTAEACESMVRCGIDSLCLGAGGAFNPYEIR</sequence>
<reference evidence="7 8" key="1">
    <citation type="submission" date="2019-02" db="EMBL/GenBank/DDBJ databases">
        <title>Genomic Encyclopedia of Type Strains, Phase IV (KMG-IV): sequencing the most valuable type-strain genomes for metagenomic binning, comparative biology and taxonomic classification.</title>
        <authorList>
            <person name="Goeker M."/>
        </authorList>
    </citation>
    <scope>NUCLEOTIDE SEQUENCE [LARGE SCALE GENOMIC DNA]</scope>
    <source>
        <strain evidence="7 8">DSM 29486</strain>
    </source>
</reference>
<evidence type="ECO:0000313" key="8">
    <source>
        <dbReference type="Proteomes" id="UP000292927"/>
    </source>
</evidence>
<dbReference type="InterPro" id="IPR036291">
    <property type="entry name" value="NAD(P)-bd_dom_sf"/>
</dbReference>
<keyword evidence="3" id="KW-0520">NAD</keyword>
<proteinExistence type="inferred from homology"/>
<dbReference type="EMBL" id="SGXF01000010">
    <property type="protein sequence ID" value="RZS92036.1"/>
    <property type="molecule type" value="Genomic_DNA"/>
</dbReference>
<evidence type="ECO:0000313" key="7">
    <source>
        <dbReference type="EMBL" id="RZS92036.1"/>
    </source>
</evidence>
<comment type="caution">
    <text evidence="7">The sequence shown here is derived from an EMBL/GenBank/DDBJ whole genome shotgun (WGS) entry which is preliminary data.</text>
</comment>
<dbReference type="GO" id="GO:0008720">
    <property type="term" value="F:D-lactate dehydrogenase (NAD+) activity"/>
    <property type="evidence" value="ECO:0007669"/>
    <property type="project" value="TreeGrafter"/>
</dbReference>
<evidence type="ECO:0000256" key="1">
    <source>
        <dbReference type="ARBA" id="ARBA00005854"/>
    </source>
</evidence>
<feature type="domain" description="D-isomer specific 2-hydroxyacid dehydrogenase NAD-binding" evidence="6">
    <location>
        <begin position="109"/>
        <end position="295"/>
    </location>
</feature>
<feature type="domain" description="D-isomer specific 2-hydroxyacid dehydrogenase catalytic" evidence="5">
    <location>
        <begin position="15"/>
        <end position="315"/>
    </location>
</feature>
<evidence type="ECO:0000256" key="2">
    <source>
        <dbReference type="ARBA" id="ARBA00023002"/>
    </source>
</evidence>
<accession>A0A4Q7NXC7</accession>
<dbReference type="PROSITE" id="PS00671">
    <property type="entry name" value="D_2_HYDROXYACID_DH_3"/>
    <property type="match status" value="1"/>
</dbReference>
<evidence type="ECO:0000259" key="5">
    <source>
        <dbReference type="Pfam" id="PF00389"/>
    </source>
</evidence>
<dbReference type="Gene3D" id="3.40.50.720">
    <property type="entry name" value="NAD(P)-binding Rossmann-like Domain"/>
    <property type="match status" value="2"/>
</dbReference>
<organism evidence="7 8">
    <name type="scientific">Cuneatibacter caecimuris</name>
    <dbReference type="NCBI Taxonomy" id="1796618"/>
    <lineage>
        <taxon>Bacteria</taxon>
        <taxon>Bacillati</taxon>
        <taxon>Bacillota</taxon>
        <taxon>Clostridia</taxon>
        <taxon>Lachnospirales</taxon>
        <taxon>Lachnospiraceae</taxon>
        <taxon>Cuneatibacter</taxon>
    </lineage>
</organism>
<dbReference type="Pfam" id="PF00389">
    <property type="entry name" value="2-Hacid_dh"/>
    <property type="match status" value="1"/>
</dbReference>
<gene>
    <name evidence="7" type="ORF">EV209_3154</name>
</gene>
<comment type="similarity">
    <text evidence="1 4">Belongs to the D-isomer specific 2-hydroxyacid dehydrogenase family.</text>
</comment>
<dbReference type="InterPro" id="IPR006139">
    <property type="entry name" value="D-isomer_2_OHA_DH_cat_dom"/>
</dbReference>
<dbReference type="GO" id="GO:0051287">
    <property type="term" value="F:NAD binding"/>
    <property type="evidence" value="ECO:0007669"/>
    <property type="project" value="InterPro"/>
</dbReference>
<dbReference type="Pfam" id="PF02826">
    <property type="entry name" value="2-Hacid_dh_C"/>
    <property type="match status" value="1"/>
</dbReference>
<dbReference type="PANTHER" id="PTHR43026">
    <property type="entry name" value="2-HYDROXYACID DEHYDROGENASE HOMOLOG 1-RELATED"/>
    <property type="match status" value="1"/>
</dbReference>
<keyword evidence="2 4" id="KW-0560">Oxidoreductase</keyword>
<dbReference type="PROSITE" id="PS00670">
    <property type="entry name" value="D_2_HYDROXYACID_DH_2"/>
    <property type="match status" value="1"/>
</dbReference>